<evidence type="ECO:0000313" key="1">
    <source>
        <dbReference type="EMBL" id="WVZ76744.1"/>
    </source>
</evidence>
<protein>
    <submittedName>
        <fullName evidence="1">Uncharacterized protein</fullName>
    </submittedName>
</protein>
<organism evidence="1 2">
    <name type="scientific">Paspalum notatum var. saurae</name>
    <dbReference type="NCBI Taxonomy" id="547442"/>
    <lineage>
        <taxon>Eukaryota</taxon>
        <taxon>Viridiplantae</taxon>
        <taxon>Streptophyta</taxon>
        <taxon>Embryophyta</taxon>
        <taxon>Tracheophyta</taxon>
        <taxon>Spermatophyta</taxon>
        <taxon>Magnoliopsida</taxon>
        <taxon>Liliopsida</taxon>
        <taxon>Poales</taxon>
        <taxon>Poaceae</taxon>
        <taxon>PACMAD clade</taxon>
        <taxon>Panicoideae</taxon>
        <taxon>Andropogonodae</taxon>
        <taxon>Paspaleae</taxon>
        <taxon>Paspalinae</taxon>
        <taxon>Paspalum</taxon>
    </lineage>
</organism>
<gene>
    <name evidence="1" type="ORF">U9M48_024689</name>
</gene>
<reference evidence="1 2" key="1">
    <citation type="submission" date="2024-02" db="EMBL/GenBank/DDBJ databases">
        <title>High-quality chromosome-scale genome assembly of Pensacola bahiagrass (Paspalum notatum Flugge var. saurae).</title>
        <authorList>
            <person name="Vega J.M."/>
            <person name="Podio M."/>
            <person name="Orjuela J."/>
            <person name="Siena L.A."/>
            <person name="Pessino S.C."/>
            <person name="Combes M.C."/>
            <person name="Mariac C."/>
            <person name="Albertini E."/>
            <person name="Pupilli F."/>
            <person name="Ortiz J.P.A."/>
            <person name="Leblanc O."/>
        </authorList>
    </citation>
    <scope>NUCLEOTIDE SEQUENCE [LARGE SCALE GENOMIC DNA]</scope>
    <source>
        <strain evidence="1">R1</strain>
        <tissue evidence="1">Leaf</tissue>
    </source>
</reference>
<proteinExistence type="predicted"/>
<evidence type="ECO:0000313" key="2">
    <source>
        <dbReference type="Proteomes" id="UP001341281"/>
    </source>
</evidence>
<sequence length="166" mass="17791">MRKWAEPGERARGALSPATTCVIRVDGRKRATWATTHRSASSWNSVMCSSYSLGMVTITSAALPARELGKCGSAPHTRACLVCLDLTILANFAGGEAGALSHARIPKEGRRTLYWPPPPPPYAPYDLLPPSRGTSNSPLPWIGVAADGRSIRFVLLVASDLFATRC</sequence>
<dbReference type="Proteomes" id="UP001341281">
    <property type="component" value="Chromosome 05"/>
</dbReference>
<accession>A0AAQ3TPB4</accession>
<dbReference type="AlphaFoldDB" id="A0AAQ3TPB4"/>
<keyword evidence="2" id="KW-1185">Reference proteome</keyword>
<name>A0AAQ3TPB4_PASNO</name>
<dbReference type="EMBL" id="CP144749">
    <property type="protein sequence ID" value="WVZ76744.1"/>
    <property type="molecule type" value="Genomic_DNA"/>
</dbReference>